<name>A0AAD7HER1_9AGAR</name>
<dbReference type="Pfam" id="PF20152">
    <property type="entry name" value="DUF6534"/>
    <property type="match status" value="1"/>
</dbReference>
<organism evidence="3 4">
    <name type="scientific">Mycena metata</name>
    <dbReference type="NCBI Taxonomy" id="1033252"/>
    <lineage>
        <taxon>Eukaryota</taxon>
        <taxon>Fungi</taxon>
        <taxon>Dikarya</taxon>
        <taxon>Basidiomycota</taxon>
        <taxon>Agaricomycotina</taxon>
        <taxon>Agaricomycetes</taxon>
        <taxon>Agaricomycetidae</taxon>
        <taxon>Agaricales</taxon>
        <taxon>Marasmiineae</taxon>
        <taxon>Mycenaceae</taxon>
        <taxon>Mycena</taxon>
    </lineage>
</organism>
<dbReference type="Proteomes" id="UP001215598">
    <property type="component" value="Unassembled WGS sequence"/>
</dbReference>
<reference evidence="3" key="1">
    <citation type="submission" date="2023-03" db="EMBL/GenBank/DDBJ databases">
        <title>Massive genome expansion in bonnet fungi (Mycena s.s.) driven by repeated elements and novel gene families across ecological guilds.</title>
        <authorList>
            <consortium name="Lawrence Berkeley National Laboratory"/>
            <person name="Harder C.B."/>
            <person name="Miyauchi S."/>
            <person name="Viragh M."/>
            <person name="Kuo A."/>
            <person name="Thoen E."/>
            <person name="Andreopoulos B."/>
            <person name="Lu D."/>
            <person name="Skrede I."/>
            <person name="Drula E."/>
            <person name="Henrissat B."/>
            <person name="Morin E."/>
            <person name="Kohler A."/>
            <person name="Barry K."/>
            <person name="LaButti K."/>
            <person name="Morin E."/>
            <person name="Salamov A."/>
            <person name="Lipzen A."/>
            <person name="Mereny Z."/>
            <person name="Hegedus B."/>
            <person name="Baldrian P."/>
            <person name="Stursova M."/>
            <person name="Weitz H."/>
            <person name="Taylor A."/>
            <person name="Grigoriev I.V."/>
            <person name="Nagy L.G."/>
            <person name="Martin F."/>
            <person name="Kauserud H."/>
        </authorList>
    </citation>
    <scope>NUCLEOTIDE SEQUENCE</scope>
    <source>
        <strain evidence="3">CBHHK182m</strain>
    </source>
</reference>
<feature type="transmembrane region" description="Helical" evidence="1">
    <location>
        <begin position="217"/>
        <end position="237"/>
    </location>
</feature>
<evidence type="ECO:0000256" key="1">
    <source>
        <dbReference type="SAM" id="Phobius"/>
    </source>
</evidence>
<dbReference type="InterPro" id="IPR045339">
    <property type="entry name" value="DUF6534"/>
</dbReference>
<gene>
    <name evidence="3" type="ORF">B0H16DRAFT_423118</name>
</gene>
<proteinExistence type="predicted"/>
<evidence type="ECO:0000313" key="4">
    <source>
        <dbReference type="Proteomes" id="UP001215598"/>
    </source>
</evidence>
<evidence type="ECO:0000313" key="3">
    <source>
        <dbReference type="EMBL" id="KAJ7718438.1"/>
    </source>
</evidence>
<keyword evidence="4" id="KW-1185">Reference proteome</keyword>
<dbReference type="EMBL" id="JARKIB010000265">
    <property type="protein sequence ID" value="KAJ7718438.1"/>
    <property type="molecule type" value="Genomic_DNA"/>
</dbReference>
<accession>A0AAD7HER1</accession>
<feature type="transmembrane region" description="Helical" evidence="1">
    <location>
        <begin position="63"/>
        <end position="84"/>
    </location>
</feature>
<feature type="transmembrane region" description="Helical" evidence="1">
    <location>
        <begin position="134"/>
        <end position="158"/>
    </location>
</feature>
<dbReference type="PANTHER" id="PTHR40465">
    <property type="entry name" value="CHROMOSOME 1, WHOLE GENOME SHOTGUN SEQUENCE"/>
    <property type="match status" value="1"/>
</dbReference>
<evidence type="ECO:0000259" key="2">
    <source>
        <dbReference type="Pfam" id="PF20152"/>
    </source>
</evidence>
<feature type="transmembrane region" description="Helical" evidence="1">
    <location>
        <begin position="31"/>
        <end position="51"/>
    </location>
</feature>
<feature type="transmembrane region" description="Helical" evidence="1">
    <location>
        <begin position="243"/>
        <end position="264"/>
    </location>
</feature>
<keyword evidence="1" id="KW-0472">Membrane</keyword>
<comment type="caution">
    <text evidence="3">The sequence shown here is derived from an EMBL/GenBank/DDBJ whole genome shotgun (WGS) entry which is preliminary data.</text>
</comment>
<sequence>MSKLPTAPPTPPGAPIYIPFPLSTTLGALELGVLFSVFCFGVLTVQVYIYFERYANDCRIYKLTVALVWALDFGHTIAISHLLYTLTVTQYGDPAALDNPPKSLDAAILLSGLIGLLEQGWFTYRLYKFTQTLLLPLICATLALSRFAGSAGLFVLALTGTTIQKYLTRVMWLIEVVVVVGAAVDMILAVSLCYYLSFWRHGGFRRMSKLVNQIMTWTLQTGGITTTGALALLVTFTTMKDNLVYLAFFFIMAKLFSNSLLFSLNARERFARSTPDPAQIPFLSNLELGLNSPTHPEYAFNRHSPRRLHDNLDVPMRTVSGSHFNATFLGSPPDMREGDRVRP</sequence>
<protein>
    <recommendedName>
        <fullName evidence="2">DUF6534 domain-containing protein</fullName>
    </recommendedName>
</protein>
<dbReference type="PANTHER" id="PTHR40465:SF1">
    <property type="entry name" value="DUF6534 DOMAIN-CONTAINING PROTEIN"/>
    <property type="match status" value="1"/>
</dbReference>
<keyword evidence="1" id="KW-0812">Transmembrane</keyword>
<keyword evidence="1" id="KW-1133">Transmembrane helix</keyword>
<feature type="domain" description="DUF6534" evidence="2">
    <location>
        <begin position="182"/>
        <end position="268"/>
    </location>
</feature>
<feature type="transmembrane region" description="Helical" evidence="1">
    <location>
        <begin position="170"/>
        <end position="196"/>
    </location>
</feature>
<dbReference type="AlphaFoldDB" id="A0AAD7HER1"/>